<dbReference type="EMBL" id="JABMIG020000144">
    <property type="protein sequence ID" value="KAL3789246.1"/>
    <property type="molecule type" value="Genomic_DNA"/>
</dbReference>
<evidence type="ECO:0000256" key="6">
    <source>
        <dbReference type="ARBA" id="ARBA00022801"/>
    </source>
</evidence>
<evidence type="ECO:0000313" key="17">
    <source>
        <dbReference type="Proteomes" id="UP001516023"/>
    </source>
</evidence>
<dbReference type="PANTHER" id="PTHR14159:SF0">
    <property type="entry name" value="ATAXIN-3-RELATED"/>
    <property type="match status" value="1"/>
</dbReference>
<keyword evidence="4" id="KW-0645">Protease</keyword>
<evidence type="ECO:0000256" key="4">
    <source>
        <dbReference type="ARBA" id="ARBA00022670"/>
    </source>
</evidence>
<evidence type="ECO:0000256" key="5">
    <source>
        <dbReference type="ARBA" id="ARBA00022786"/>
    </source>
</evidence>
<feature type="active site" evidence="12">
    <location>
        <position position="146"/>
    </location>
</feature>
<dbReference type="PROSITE" id="PS50033">
    <property type="entry name" value="UBX"/>
    <property type="match status" value="1"/>
</dbReference>
<dbReference type="InterPro" id="IPR001012">
    <property type="entry name" value="UBX_dom"/>
</dbReference>
<evidence type="ECO:0000256" key="3">
    <source>
        <dbReference type="ARBA" id="ARBA00012759"/>
    </source>
</evidence>
<dbReference type="PANTHER" id="PTHR14159">
    <property type="entry name" value="ATAXIN-3-RELATED"/>
    <property type="match status" value="1"/>
</dbReference>
<dbReference type="PRINTS" id="PR01233">
    <property type="entry name" value="JOSEPHIN"/>
</dbReference>
<feature type="region of interest" description="Disordered" evidence="13">
    <location>
        <begin position="224"/>
        <end position="251"/>
    </location>
</feature>
<dbReference type="AlphaFoldDB" id="A0ABD3PPM4"/>
<feature type="compositionally biased region" description="Basic and acidic residues" evidence="13">
    <location>
        <begin position="228"/>
        <end position="246"/>
    </location>
</feature>
<gene>
    <name evidence="16" type="ORF">HJC23_002831</name>
</gene>
<sequence>MAKGHTHHQRPPSPQIAAAMSTPKQYWIYHERQDALLCGQHALNNLLQANEFSPASLAEIASQLDQMELAYMSQNNEGGINSKDYLKRVAEGSGNVDESGNFSIEVLRSALLARHSLELPNIRQKGILDKREITEIEGFICNRSSHWFAIRKINGRFWNLNSTNERPELISHFKLAAEMEALQNQGYSVFCVVDSLPPPCTNEAMMDQGLYWWKESDLLQGKSNAMTRSDDPWKDVGSGRRLDGKPKNNGGHRALHELSEEEQLQAAIQASIMDCSSDNDARPSSLDRFQQEIVSMDIGDEPASGGARVQIRLPDGKRLIRKFSGEDPVKVIYAFVAQSSEEAKGGRSFGLKAKFPPQDLYPLIESSISSCGLSGEAINVSWT</sequence>
<dbReference type="InterPro" id="IPR006155">
    <property type="entry name" value="Josephin"/>
</dbReference>
<evidence type="ECO:0000259" key="14">
    <source>
        <dbReference type="PROSITE" id="PS50033"/>
    </source>
</evidence>
<dbReference type="GO" id="GO:0004843">
    <property type="term" value="F:cysteine-type deubiquitinase activity"/>
    <property type="evidence" value="ECO:0007669"/>
    <property type="project" value="UniProtKB-EC"/>
</dbReference>
<reference evidence="16 17" key="1">
    <citation type="journal article" date="2020" name="G3 (Bethesda)">
        <title>Improved Reference Genome for Cyclotella cryptica CCMP332, a Model for Cell Wall Morphogenesis, Salinity Adaptation, and Lipid Production in Diatoms (Bacillariophyta).</title>
        <authorList>
            <person name="Roberts W.R."/>
            <person name="Downey K.M."/>
            <person name="Ruck E.C."/>
            <person name="Traller J.C."/>
            <person name="Alverson A.J."/>
        </authorList>
    </citation>
    <scope>NUCLEOTIDE SEQUENCE [LARGE SCALE GENOMIC DNA]</scope>
    <source>
        <strain evidence="16 17">CCMP332</strain>
    </source>
</reference>
<dbReference type="Pfam" id="PF00789">
    <property type="entry name" value="UBX"/>
    <property type="match status" value="1"/>
</dbReference>
<evidence type="ECO:0000256" key="7">
    <source>
        <dbReference type="ARBA" id="ARBA00022807"/>
    </source>
</evidence>
<evidence type="ECO:0000256" key="8">
    <source>
        <dbReference type="ARBA" id="ARBA00023015"/>
    </source>
</evidence>
<dbReference type="SMART" id="SM01246">
    <property type="entry name" value="Josephin"/>
    <property type="match status" value="1"/>
</dbReference>
<dbReference type="Proteomes" id="UP001516023">
    <property type="component" value="Unassembled WGS sequence"/>
</dbReference>
<organism evidence="16 17">
    <name type="scientific">Cyclotella cryptica</name>
    <dbReference type="NCBI Taxonomy" id="29204"/>
    <lineage>
        <taxon>Eukaryota</taxon>
        <taxon>Sar</taxon>
        <taxon>Stramenopiles</taxon>
        <taxon>Ochrophyta</taxon>
        <taxon>Bacillariophyta</taxon>
        <taxon>Coscinodiscophyceae</taxon>
        <taxon>Thalassiosirophycidae</taxon>
        <taxon>Stephanodiscales</taxon>
        <taxon>Stephanodiscaceae</taxon>
        <taxon>Cyclotella</taxon>
    </lineage>
</organism>
<dbReference type="SMART" id="SM00166">
    <property type="entry name" value="UBX"/>
    <property type="match status" value="1"/>
</dbReference>
<comment type="catalytic activity">
    <reaction evidence="1">
        <text>Thiol-dependent hydrolysis of ester, thioester, amide, peptide and isopeptide bonds formed by the C-terminal Gly of ubiquitin (a 76-residue protein attached to proteins as an intracellular targeting signal).</text>
        <dbReference type="EC" id="3.4.19.12"/>
    </reaction>
</comment>
<keyword evidence="5" id="KW-0833">Ubl conjugation pathway</keyword>
<keyword evidence="17" id="KW-1185">Reference proteome</keyword>
<evidence type="ECO:0000256" key="13">
    <source>
        <dbReference type="SAM" id="MobiDB-lite"/>
    </source>
</evidence>
<evidence type="ECO:0000256" key="12">
    <source>
        <dbReference type="PROSITE-ProRule" id="PRU00331"/>
    </source>
</evidence>
<keyword evidence="6 12" id="KW-0378">Hydrolase</keyword>
<dbReference type="Gene3D" id="3.10.20.90">
    <property type="entry name" value="Phosphatidylinositol 3-kinase Catalytic Subunit, Chain A, domain 1"/>
    <property type="match status" value="1"/>
</dbReference>
<feature type="domain" description="Josephin" evidence="15">
    <location>
        <begin position="25"/>
        <end position="207"/>
    </location>
</feature>
<dbReference type="Gene3D" id="1.10.287.10">
    <property type="entry name" value="S15/NS1, RNA-binding"/>
    <property type="match status" value="1"/>
</dbReference>
<feature type="active site" description="Proton acceptor" evidence="11">
    <location>
        <position position="146"/>
    </location>
</feature>
<dbReference type="Gene3D" id="3.90.70.40">
    <property type="match status" value="1"/>
</dbReference>
<keyword evidence="7" id="KW-0788">Thiol protease</keyword>
<keyword evidence="9" id="KW-0804">Transcription</keyword>
<feature type="domain" description="UBX" evidence="14">
    <location>
        <begin position="302"/>
        <end position="356"/>
    </location>
</feature>
<dbReference type="CDD" id="cd01767">
    <property type="entry name" value="UBX"/>
    <property type="match status" value="1"/>
</dbReference>
<feature type="active site" evidence="12">
    <location>
        <position position="38"/>
    </location>
</feature>
<evidence type="ECO:0000256" key="9">
    <source>
        <dbReference type="ARBA" id="ARBA00023163"/>
    </source>
</evidence>
<dbReference type="SUPFAM" id="SSF54236">
    <property type="entry name" value="Ubiquitin-like"/>
    <property type="match status" value="1"/>
</dbReference>
<keyword evidence="10" id="KW-0539">Nucleus</keyword>
<evidence type="ECO:0000256" key="11">
    <source>
        <dbReference type="PIRSR" id="PIRSR633865-1"/>
    </source>
</evidence>
<evidence type="ECO:0000256" key="2">
    <source>
        <dbReference type="ARBA" id="ARBA00004123"/>
    </source>
</evidence>
<dbReference type="GO" id="GO:0005634">
    <property type="term" value="C:nucleus"/>
    <property type="evidence" value="ECO:0007669"/>
    <property type="project" value="UniProtKB-SubCell"/>
</dbReference>
<dbReference type="PROSITE" id="PS50957">
    <property type="entry name" value="JOSEPHIN"/>
    <property type="match status" value="1"/>
</dbReference>
<dbReference type="EC" id="3.4.19.12" evidence="3"/>
<feature type="active site" evidence="11 12">
    <location>
        <position position="161"/>
    </location>
</feature>
<protein>
    <recommendedName>
        <fullName evidence="3">ubiquitinyl hydrolase 1</fullName>
        <ecNumber evidence="3">3.4.19.12</ecNumber>
    </recommendedName>
</protein>
<dbReference type="Pfam" id="PF02099">
    <property type="entry name" value="Josephin"/>
    <property type="match status" value="1"/>
</dbReference>
<dbReference type="InterPro" id="IPR033865">
    <property type="entry name" value="Ataxin-3"/>
</dbReference>
<comment type="caution">
    <text evidence="16">The sequence shown here is derived from an EMBL/GenBank/DDBJ whole genome shotgun (WGS) entry which is preliminary data.</text>
</comment>
<evidence type="ECO:0000259" key="15">
    <source>
        <dbReference type="PROSITE" id="PS50957"/>
    </source>
</evidence>
<keyword evidence="8" id="KW-0805">Transcription regulation</keyword>
<proteinExistence type="predicted"/>
<evidence type="ECO:0000256" key="1">
    <source>
        <dbReference type="ARBA" id="ARBA00000707"/>
    </source>
</evidence>
<name>A0ABD3PPM4_9STRA</name>
<evidence type="ECO:0000256" key="10">
    <source>
        <dbReference type="ARBA" id="ARBA00023242"/>
    </source>
</evidence>
<accession>A0ABD3PPM4</accession>
<dbReference type="InterPro" id="IPR029071">
    <property type="entry name" value="Ubiquitin-like_domsf"/>
</dbReference>
<feature type="active site" description="Nucleophile" evidence="11">
    <location>
        <position position="38"/>
    </location>
</feature>
<evidence type="ECO:0000313" key="16">
    <source>
        <dbReference type="EMBL" id="KAL3789246.1"/>
    </source>
</evidence>
<comment type="subcellular location">
    <subcellularLocation>
        <location evidence="2">Nucleus</location>
    </subcellularLocation>
</comment>
<dbReference type="GO" id="GO:0006508">
    <property type="term" value="P:proteolysis"/>
    <property type="evidence" value="ECO:0007669"/>
    <property type="project" value="UniProtKB-KW"/>
</dbReference>